<accession>A0A4Q2R7E7</accession>
<evidence type="ECO:0000256" key="1">
    <source>
        <dbReference type="SAM" id="MobiDB-lite"/>
    </source>
</evidence>
<proteinExistence type="predicted"/>
<evidence type="ECO:0000313" key="3">
    <source>
        <dbReference type="Proteomes" id="UP000289411"/>
    </source>
</evidence>
<name>A0A4Q2R7E7_9HYPH</name>
<sequence>MTAAIKGGSHIIGQFGDTNDLASFLAAGVGSLFSGRSSASEMVDLKAKQAAWEASTPWYYHPFSFPSSGDVSAPVLAKTGEYVPTSEVGKLAQAGVETAAGGLGPGSGAANVAKAAGEQIAGRTIRQAPLNAVAGVAGQGATDATGNPYVGLGASLLAPSGAEAAGQSMSNEAADGAGEAGEDGTGSLGNVSTSGAWD</sequence>
<gene>
    <name evidence="2" type="ORF">D3272_25080</name>
</gene>
<comment type="caution">
    <text evidence="2">The sequence shown here is derived from an EMBL/GenBank/DDBJ whole genome shotgun (WGS) entry which is preliminary data.</text>
</comment>
<dbReference type="EMBL" id="QYBC01000032">
    <property type="protein sequence ID" value="RYB01663.1"/>
    <property type="molecule type" value="Genomic_DNA"/>
</dbReference>
<reference evidence="2 3" key="2">
    <citation type="submission" date="2019-02" db="EMBL/GenBank/DDBJ databases">
        <title>'Lichenibacterium ramalinii' gen. nov. sp. nov., 'Lichenibacterium minor' gen. nov. sp. nov.</title>
        <authorList>
            <person name="Pankratov T."/>
        </authorList>
    </citation>
    <scope>NUCLEOTIDE SEQUENCE [LARGE SCALE GENOMIC DNA]</scope>
    <source>
        <strain evidence="2 3">RmlP001</strain>
    </source>
</reference>
<feature type="compositionally biased region" description="Polar residues" evidence="1">
    <location>
        <begin position="188"/>
        <end position="198"/>
    </location>
</feature>
<organism evidence="2 3">
    <name type="scientific">Lichenibacterium ramalinae</name>
    <dbReference type="NCBI Taxonomy" id="2316527"/>
    <lineage>
        <taxon>Bacteria</taxon>
        <taxon>Pseudomonadati</taxon>
        <taxon>Pseudomonadota</taxon>
        <taxon>Alphaproteobacteria</taxon>
        <taxon>Hyphomicrobiales</taxon>
        <taxon>Lichenihabitantaceae</taxon>
        <taxon>Lichenibacterium</taxon>
    </lineage>
</organism>
<protein>
    <submittedName>
        <fullName evidence="2">Uncharacterized protein</fullName>
    </submittedName>
</protein>
<feature type="region of interest" description="Disordered" evidence="1">
    <location>
        <begin position="161"/>
        <end position="198"/>
    </location>
</feature>
<keyword evidence="3" id="KW-1185">Reference proteome</keyword>
<evidence type="ECO:0000313" key="2">
    <source>
        <dbReference type="EMBL" id="RYB01663.1"/>
    </source>
</evidence>
<dbReference type="Proteomes" id="UP000289411">
    <property type="component" value="Unassembled WGS sequence"/>
</dbReference>
<dbReference type="AlphaFoldDB" id="A0A4Q2R7E7"/>
<reference evidence="2 3" key="1">
    <citation type="submission" date="2018-09" db="EMBL/GenBank/DDBJ databases">
        <authorList>
            <person name="Grouzdev D.S."/>
            <person name="Krutkina M.S."/>
        </authorList>
    </citation>
    <scope>NUCLEOTIDE SEQUENCE [LARGE SCALE GENOMIC DNA]</scope>
    <source>
        <strain evidence="2 3">RmlP001</strain>
    </source>
</reference>